<dbReference type="Proteomes" id="UP000242818">
    <property type="component" value="Unassembled WGS sequence"/>
</dbReference>
<evidence type="ECO:0000256" key="2">
    <source>
        <dbReference type="ARBA" id="ARBA00023125"/>
    </source>
</evidence>
<dbReference type="InterPro" id="IPR002577">
    <property type="entry name" value="HTH_HxlR"/>
</dbReference>
<keyword evidence="3" id="KW-0804">Transcription</keyword>
<keyword evidence="2" id="KW-0238">DNA-binding</keyword>
<dbReference type="RefSeq" id="WP_089715121.1">
    <property type="nucleotide sequence ID" value="NZ_FMAR01000018.1"/>
</dbReference>
<reference evidence="5 6" key="1">
    <citation type="submission" date="2016-08" db="EMBL/GenBank/DDBJ databases">
        <authorList>
            <person name="Seilhamer J.J."/>
        </authorList>
    </citation>
    <scope>NUCLEOTIDE SEQUENCE [LARGE SCALE GENOMIC DNA]</scope>
    <source>
        <strain evidence="5 6">A37T2</strain>
    </source>
</reference>
<evidence type="ECO:0000256" key="3">
    <source>
        <dbReference type="ARBA" id="ARBA00023163"/>
    </source>
</evidence>
<dbReference type="Gene3D" id="1.10.10.10">
    <property type="entry name" value="Winged helix-like DNA-binding domain superfamily/Winged helix DNA-binding domain"/>
    <property type="match status" value="1"/>
</dbReference>
<dbReference type="InterPro" id="IPR036390">
    <property type="entry name" value="WH_DNA-bd_sf"/>
</dbReference>
<evidence type="ECO:0000313" key="5">
    <source>
        <dbReference type="EMBL" id="SCC60729.1"/>
    </source>
</evidence>
<protein>
    <submittedName>
        <fullName evidence="5">Transcriptional regulator, HxlR family</fullName>
    </submittedName>
</protein>
<evidence type="ECO:0000313" key="6">
    <source>
        <dbReference type="Proteomes" id="UP000242818"/>
    </source>
</evidence>
<dbReference type="AlphaFoldDB" id="A0A1C4FXJ4"/>
<dbReference type="OrthoDB" id="2619345at2"/>
<organism evidence="5 6">
    <name type="scientific">Chitinophaga costaii</name>
    <dbReference type="NCBI Taxonomy" id="1335309"/>
    <lineage>
        <taxon>Bacteria</taxon>
        <taxon>Pseudomonadati</taxon>
        <taxon>Bacteroidota</taxon>
        <taxon>Chitinophagia</taxon>
        <taxon>Chitinophagales</taxon>
        <taxon>Chitinophagaceae</taxon>
        <taxon>Chitinophaga</taxon>
    </lineage>
</organism>
<evidence type="ECO:0000256" key="1">
    <source>
        <dbReference type="ARBA" id="ARBA00023015"/>
    </source>
</evidence>
<dbReference type="PROSITE" id="PS51118">
    <property type="entry name" value="HTH_HXLR"/>
    <property type="match status" value="1"/>
</dbReference>
<gene>
    <name evidence="5" type="ORF">GA0116948_11825</name>
</gene>
<name>A0A1C4FXJ4_9BACT</name>
<keyword evidence="1" id="KW-0805">Transcription regulation</keyword>
<dbReference type="GO" id="GO:0003677">
    <property type="term" value="F:DNA binding"/>
    <property type="evidence" value="ECO:0007669"/>
    <property type="project" value="UniProtKB-KW"/>
</dbReference>
<dbReference type="Pfam" id="PF01638">
    <property type="entry name" value="HxlR"/>
    <property type="match status" value="1"/>
</dbReference>
<feature type="domain" description="HTH hxlR-type" evidence="4">
    <location>
        <begin position="16"/>
        <end position="120"/>
    </location>
</feature>
<keyword evidence="6" id="KW-1185">Reference proteome</keyword>
<dbReference type="EMBL" id="FMAR01000018">
    <property type="protein sequence ID" value="SCC60729.1"/>
    <property type="molecule type" value="Genomic_DNA"/>
</dbReference>
<accession>A0A1C4FXJ4</accession>
<dbReference type="PANTHER" id="PTHR33204">
    <property type="entry name" value="TRANSCRIPTIONAL REGULATOR, MARR FAMILY"/>
    <property type="match status" value="1"/>
</dbReference>
<evidence type="ECO:0000259" key="4">
    <source>
        <dbReference type="PROSITE" id="PS51118"/>
    </source>
</evidence>
<dbReference type="STRING" id="1335309.GA0116948_11825"/>
<sequence>MGDLLSKKVAFSASQCSKNLAATEDALYVVGGKWTLRVMIALLSGHTHFNDLQRTVVGISARALSGELKDLELNGLVERVVDPQQKPVTVSYLPTEYSRSLREIITALSEWGAKHKKRITRRM</sequence>
<dbReference type="SUPFAM" id="SSF46785">
    <property type="entry name" value="Winged helix' DNA-binding domain"/>
    <property type="match status" value="1"/>
</dbReference>
<dbReference type="InterPro" id="IPR036388">
    <property type="entry name" value="WH-like_DNA-bd_sf"/>
</dbReference>
<proteinExistence type="predicted"/>